<protein>
    <submittedName>
        <fullName evidence="1">Uncharacterized protein</fullName>
    </submittedName>
</protein>
<gene>
    <name evidence="1" type="ORF">HF521_016990</name>
</gene>
<organism evidence="1 2">
    <name type="scientific">Silurus meridionalis</name>
    <name type="common">Southern catfish</name>
    <name type="synonym">Silurus soldatovi meridionalis</name>
    <dbReference type="NCBI Taxonomy" id="175797"/>
    <lineage>
        <taxon>Eukaryota</taxon>
        <taxon>Metazoa</taxon>
        <taxon>Chordata</taxon>
        <taxon>Craniata</taxon>
        <taxon>Vertebrata</taxon>
        <taxon>Euteleostomi</taxon>
        <taxon>Actinopterygii</taxon>
        <taxon>Neopterygii</taxon>
        <taxon>Teleostei</taxon>
        <taxon>Ostariophysi</taxon>
        <taxon>Siluriformes</taxon>
        <taxon>Siluridae</taxon>
        <taxon>Silurus</taxon>
    </lineage>
</organism>
<name>A0A8T0BNN4_SILME</name>
<dbReference type="AlphaFoldDB" id="A0A8T0BNN4"/>
<accession>A0A8T0BNN4</accession>
<proteinExistence type="predicted"/>
<comment type="caution">
    <text evidence="1">The sequence shown here is derived from an EMBL/GenBank/DDBJ whole genome shotgun (WGS) entry which is preliminary data.</text>
</comment>
<evidence type="ECO:0000313" key="1">
    <source>
        <dbReference type="EMBL" id="KAF7707933.1"/>
    </source>
</evidence>
<dbReference type="EMBL" id="JABFDY010000004">
    <property type="protein sequence ID" value="KAF7707933.1"/>
    <property type="molecule type" value="Genomic_DNA"/>
</dbReference>
<keyword evidence="2" id="KW-1185">Reference proteome</keyword>
<reference evidence="1" key="1">
    <citation type="submission" date="2020-08" db="EMBL/GenBank/DDBJ databases">
        <title>Chromosome-level assembly of Southern catfish (Silurus meridionalis) provides insights into visual adaptation to the nocturnal and benthic lifestyles.</title>
        <authorList>
            <person name="Zhang Y."/>
            <person name="Wang D."/>
            <person name="Peng Z."/>
        </authorList>
    </citation>
    <scope>NUCLEOTIDE SEQUENCE</scope>
    <source>
        <strain evidence="1">SWU-2019-XX</strain>
        <tissue evidence="1">Muscle</tissue>
    </source>
</reference>
<evidence type="ECO:0000313" key="2">
    <source>
        <dbReference type="Proteomes" id="UP000606274"/>
    </source>
</evidence>
<sequence length="155" mass="17077">MAPSCRHPGPPPKSGLGKQYRQFQLFSLATEIALSIEHLSRATVPENPCLSPRIVQSTFTRDMGTQTSSDLSAAFNQQTQTYDDDLDDGICFPATRPQFSPYPSRWSPTDYSPTSPVPLPDYLATLPSPDSEPKYSLISCAAAEAHKLFYPNKHA</sequence>
<dbReference type="Proteomes" id="UP000606274">
    <property type="component" value="Unassembled WGS sequence"/>
</dbReference>